<feature type="domain" description="Winged helix-turn-helix transcription repressor HrcA DNA-binding" evidence="7">
    <location>
        <begin position="1"/>
        <end position="68"/>
    </location>
</feature>
<dbReference type="InterPro" id="IPR021153">
    <property type="entry name" value="HrcA_C"/>
</dbReference>
<dbReference type="InterPro" id="IPR036388">
    <property type="entry name" value="WH-like_DNA-bd_sf"/>
</dbReference>
<dbReference type="EMBL" id="JAWMWH010000001">
    <property type="protein sequence ID" value="MEJ6400715.1"/>
    <property type="molecule type" value="Genomic_DNA"/>
</dbReference>
<evidence type="ECO:0000313" key="8">
    <source>
        <dbReference type="EMBL" id="MEJ6400715.1"/>
    </source>
</evidence>
<keyword evidence="1 5" id="KW-0678">Repressor</keyword>
<dbReference type="InterPro" id="IPR023120">
    <property type="entry name" value="WHTH_transcript_rep_HrcA_IDD"/>
</dbReference>
<dbReference type="NCBIfam" id="TIGR00331">
    <property type="entry name" value="hrcA"/>
    <property type="match status" value="1"/>
</dbReference>
<dbReference type="RefSeq" id="WP_339960520.1">
    <property type="nucleotide sequence ID" value="NZ_JAWMWH010000001.1"/>
</dbReference>
<dbReference type="PIRSF" id="PIRSF005485">
    <property type="entry name" value="HrcA"/>
    <property type="match status" value="1"/>
</dbReference>
<dbReference type="InterPro" id="IPR002571">
    <property type="entry name" value="HrcA"/>
</dbReference>
<dbReference type="SUPFAM" id="SSF46785">
    <property type="entry name" value="Winged helix' DNA-binding domain"/>
    <property type="match status" value="1"/>
</dbReference>
<keyword evidence="3 5" id="KW-0346">Stress response</keyword>
<reference evidence="8 9" key="1">
    <citation type="submission" date="2023-10" db="EMBL/GenBank/DDBJ databases">
        <title>Nicoliella lavandulae sp. nov. isolated from Lavandula angustifolia flowers.</title>
        <authorList>
            <person name="Alcantara C."/>
            <person name="Zuniga M."/>
            <person name="Landete J.M."/>
            <person name="Monedero V."/>
        </authorList>
    </citation>
    <scope>NUCLEOTIDE SEQUENCE [LARGE SCALE GENOMIC DNA]</scope>
    <source>
        <strain evidence="8 9">Es01</strain>
    </source>
</reference>
<organism evidence="8 9">
    <name type="scientific">Nicoliella lavandulae</name>
    <dbReference type="NCBI Taxonomy" id="3082954"/>
    <lineage>
        <taxon>Bacteria</taxon>
        <taxon>Bacillati</taxon>
        <taxon>Bacillota</taxon>
        <taxon>Bacilli</taxon>
        <taxon>Lactobacillales</taxon>
        <taxon>Lactobacillaceae</taxon>
        <taxon>Nicoliella</taxon>
    </lineage>
</organism>
<feature type="domain" description="Heat-inducible transcription repressor HrcA C-terminal" evidence="6">
    <location>
        <begin position="104"/>
        <end position="323"/>
    </location>
</feature>
<keyword evidence="2 5" id="KW-0805">Transcription regulation</keyword>
<dbReference type="InterPro" id="IPR005104">
    <property type="entry name" value="WHTH_HrcA_DNA-bd"/>
</dbReference>
<proteinExistence type="inferred from homology"/>
<evidence type="ECO:0000256" key="3">
    <source>
        <dbReference type="ARBA" id="ARBA00023016"/>
    </source>
</evidence>
<dbReference type="InterPro" id="IPR036390">
    <property type="entry name" value="WH_DNA-bd_sf"/>
</dbReference>
<dbReference type="PANTHER" id="PTHR34824:SF1">
    <property type="entry name" value="HEAT-INDUCIBLE TRANSCRIPTION REPRESSOR HRCA"/>
    <property type="match status" value="1"/>
</dbReference>
<evidence type="ECO:0000259" key="7">
    <source>
        <dbReference type="Pfam" id="PF03444"/>
    </source>
</evidence>
<evidence type="ECO:0000256" key="1">
    <source>
        <dbReference type="ARBA" id="ARBA00022491"/>
    </source>
</evidence>
<dbReference type="SUPFAM" id="SSF55781">
    <property type="entry name" value="GAF domain-like"/>
    <property type="match status" value="1"/>
</dbReference>
<keyword evidence="9" id="KW-1185">Reference proteome</keyword>
<protein>
    <recommendedName>
        <fullName evidence="5">Heat-inducible transcription repressor HrcA</fullName>
    </recommendedName>
</protein>
<gene>
    <name evidence="5 8" type="primary">hrcA</name>
    <name evidence="8" type="ORF">R4146_06015</name>
</gene>
<dbReference type="Pfam" id="PF01628">
    <property type="entry name" value="HrcA"/>
    <property type="match status" value="1"/>
</dbReference>
<dbReference type="Gene3D" id="3.30.450.40">
    <property type="match status" value="1"/>
</dbReference>
<evidence type="ECO:0000256" key="5">
    <source>
        <dbReference type="HAMAP-Rule" id="MF_00081"/>
    </source>
</evidence>
<dbReference type="HAMAP" id="MF_00081">
    <property type="entry name" value="HrcA"/>
    <property type="match status" value="1"/>
</dbReference>
<dbReference type="Gene3D" id="1.10.10.10">
    <property type="entry name" value="Winged helix-like DNA-binding domain superfamily/Winged helix DNA-binding domain"/>
    <property type="match status" value="1"/>
</dbReference>
<comment type="caution">
    <text evidence="8">The sequence shown here is derived from an EMBL/GenBank/DDBJ whole genome shotgun (WGS) entry which is preliminary data.</text>
</comment>
<dbReference type="Proteomes" id="UP001370590">
    <property type="component" value="Unassembled WGS sequence"/>
</dbReference>
<dbReference type="PANTHER" id="PTHR34824">
    <property type="entry name" value="HEAT-INDUCIBLE TRANSCRIPTION REPRESSOR HRCA"/>
    <property type="match status" value="1"/>
</dbReference>
<name>A0ABU8SLC7_9LACO</name>
<comment type="function">
    <text evidence="5">Negative regulator of class I heat shock genes (grpE-dnaK-dnaJ and groELS operons). Prevents heat-shock induction of these operons.</text>
</comment>
<dbReference type="Pfam" id="PF03444">
    <property type="entry name" value="WHD_HrcA"/>
    <property type="match status" value="1"/>
</dbReference>
<comment type="similarity">
    <text evidence="5">Belongs to the HrcA family.</text>
</comment>
<dbReference type="Gene3D" id="3.30.390.60">
    <property type="entry name" value="Heat-inducible transcription repressor hrca homolog, domain 3"/>
    <property type="match status" value="1"/>
</dbReference>
<accession>A0ABU8SLC7</accession>
<sequence>MLTERQGLILSGIIKDYTQLGTPVGSKALANQLPFHVSSATIRNEMAVLEANGLIEKTHLSSGRVPSINGYRYYVDHLNLSKVNTMDDLAVIHKALDMNYHKIDELVQHSANILSDLTNYTALTLQPEQATSRRLKGFRLVALGDQNVMAILVTDNGDTETAQFKIPTGVTGDQLESVVNLINDQLVGQPLSVVLKELKSKIPKEISKYLRSPDSFIDTLDQVLTRATRDRLYIGGEMNLLSFTDQSNISYLKPLYSMLNQSGEISKYLGHSDHGISVQIGSEMSNKLLRNYSVITGTYDVGQYGKGMIAVLGPTRMPYSKVITLVSAFREEIAKRLLGYYKENK</sequence>
<dbReference type="InterPro" id="IPR029016">
    <property type="entry name" value="GAF-like_dom_sf"/>
</dbReference>
<keyword evidence="4 5" id="KW-0804">Transcription</keyword>
<evidence type="ECO:0000256" key="4">
    <source>
        <dbReference type="ARBA" id="ARBA00023163"/>
    </source>
</evidence>
<evidence type="ECO:0000313" key="9">
    <source>
        <dbReference type="Proteomes" id="UP001370590"/>
    </source>
</evidence>
<evidence type="ECO:0000259" key="6">
    <source>
        <dbReference type="Pfam" id="PF01628"/>
    </source>
</evidence>
<evidence type="ECO:0000256" key="2">
    <source>
        <dbReference type="ARBA" id="ARBA00023015"/>
    </source>
</evidence>